<dbReference type="Proteomes" id="UP000828390">
    <property type="component" value="Unassembled WGS sequence"/>
</dbReference>
<accession>A0A9D4JB01</accession>
<reference evidence="2" key="1">
    <citation type="journal article" date="2019" name="bioRxiv">
        <title>The Genome of the Zebra Mussel, Dreissena polymorpha: A Resource for Invasive Species Research.</title>
        <authorList>
            <person name="McCartney M.A."/>
            <person name="Auch B."/>
            <person name="Kono T."/>
            <person name="Mallez S."/>
            <person name="Zhang Y."/>
            <person name="Obille A."/>
            <person name="Becker A."/>
            <person name="Abrahante J.E."/>
            <person name="Garbe J."/>
            <person name="Badalamenti J.P."/>
            <person name="Herman A."/>
            <person name="Mangelson H."/>
            <person name="Liachko I."/>
            <person name="Sullivan S."/>
            <person name="Sone E.D."/>
            <person name="Koren S."/>
            <person name="Silverstein K.A.T."/>
            <person name="Beckman K.B."/>
            <person name="Gohl D.M."/>
        </authorList>
    </citation>
    <scope>NUCLEOTIDE SEQUENCE</scope>
    <source>
        <strain evidence="2">Duluth1</strain>
        <tissue evidence="2">Whole animal</tissue>
    </source>
</reference>
<evidence type="ECO:0000256" key="1">
    <source>
        <dbReference type="SAM" id="SignalP"/>
    </source>
</evidence>
<dbReference type="AlphaFoldDB" id="A0A9D4JB01"/>
<dbReference type="EMBL" id="JAIWYP010000007">
    <property type="protein sequence ID" value="KAH3802924.1"/>
    <property type="molecule type" value="Genomic_DNA"/>
</dbReference>
<evidence type="ECO:0000313" key="3">
    <source>
        <dbReference type="Proteomes" id="UP000828390"/>
    </source>
</evidence>
<proteinExistence type="predicted"/>
<protein>
    <submittedName>
        <fullName evidence="2">Uncharacterized protein</fullName>
    </submittedName>
</protein>
<keyword evidence="3" id="KW-1185">Reference proteome</keyword>
<gene>
    <name evidence="2" type="ORF">DPMN_156622</name>
</gene>
<name>A0A9D4JB01_DREPO</name>
<feature type="signal peptide" evidence="1">
    <location>
        <begin position="1"/>
        <end position="19"/>
    </location>
</feature>
<keyword evidence="1" id="KW-0732">Signal</keyword>
<evidence type="ECO:0000313" key="2">
    <source>
        <dbReference type="EMBL" id="KAH3802924.1"/>
    </source>
</evidence>
<comment type="caution">
    <text evidence="2">The sequence shown here is derived from an EMBL/GenBank/DDBJ whole genome shotgun (WGS) entry which is preliminary data.</text>
</comment>
<sequence length="164" mass="18262">MHLCYWCCIINFIAGRCNTVCTFNHCVSINHCVPIRFHLYCIFFTGIDPFKHSGFSTHISKVTRLVPGFSTPISNVTRLVPGFSTPISKVTRLVPGFSTPISKVTHLVRGFSTPISKMTRLVPGFSTPVSKVTHLSARLQHHNIKGDTFGACFQVSFYPVTGMR</sequence>
<organism evidence="2 3">
    <name type="scientific">Dreissena polymorpha</name>
    <name type="common">Zebra mussel</name>
    <name type="synonym">Mytilus polymorpha</name>
    <dbReference type="NCBI Taxonomy" id="45954"/>
    <lineage>
        <taxon>Eukaryota</taxon>
        <taxon>Metazoa</taxon>
        <taxon>Spiralia</taxon>
        <taxon>Lophotrochozoa</taxon>
        <taxon>Mollusca</taxon>
        <taxon>Bivalvia</taxon>
        <taxon>Autobranchia</taxon>
        <taxon>Heteroconchia</taxon>
        <taxon>Euheterodonta</taxon>
        <taxon>Imparidentia</taxon>
        <taxon>Neoheterodontei</taxon>
        <taxon>Myida</taxon>
        <taxon>Dreissenoidea</taxon>
        <taxon>Dreissenidae</taxon>
        <taxon>Dreissena</taxon>
    </lineage>
</organism>
<reference evidence="2" key="2">
    <citation type="submission" date="2020-11" db="EMBL/GenBank/DDBJ databases">
        <authorList>
            <person name="McCartney M.A."/>
            <person name="Auch B."/>
            <person name="Kono T."/>
            <person name="Mallez S."/>
            <person name="Becker A."/>
            <person name="Gohl D.M."/>
            <person name="Silverstein K.A.T."/>
            <person name="Koren S."/>
            <person name="Bechman K.B."/>
            <person name="Herman A."/>
            <person name="Abrahante J.E."/>
            <person name="Garbe J."/>
        </authorList>
    </citation>
    <scope>NUCLEOTIDE SEQUENCE</scope>
    <source>
        <strain evidence="2">Duluth1</strain>
        <tissue evidence="2">Whole animal</tissue>
    </source>
</reference>
<feature type="chain" id="PRO_5039593932" evidence="1">
    <location>
        <begin position="20"/>
        <end position="164"/>
    </location>
</feature>